<evidence type="ECO:0000256" key="1">
    <source>
        <dbReference type="SAM" id="Phobius"/>
    </source>
</evidence>
<dbReference type="RefSeq" id="WP_150031409.1">
    <property type="nucleotide sequence ID" value="NZ_VWSH01000001.1"/>
</dbReference>
<dbReference type="Gene3D" id="3.40.50.360">
    <property type="match status" value="1"/>
</dbReference>
<accession>A0A5M6CS96</accession>
<proteinExistence type="predicted"/>
<gene>
    <name evidence="2" type="ORF">F0919_03945</name>
</gene>
<keyword evidence="3" id="KW-1185">Reference proteome</keyword>
<dbReference type="AlphaFoldDB" id="A0A5M6CS96"/>
<dbReference type="Proteomes" id="UP000323632">
    <property type="component" value="Unassembled WGS sequence"/>
</dbReference>
<sequence length="299" mass="34183">MNKKILAICYSQTGQLADIIQNLTAPMIAAGADVEILRVYTEVPYPFPWTGKSFFAQMPDCVGSVPTKLKPIQLKHDAYDLVIFGYQAWFLSPSIPSNSILQDPQIRNIIKNTPVVTVTGARNMWLSAMERLKVTLREAQANLVGNIALVDKHPNFISFVTIFHWMFAGKKDRLWNIFPVPGVAEEDIKHTRVFGEIIMRYLSSNQWNNLQNELLENKAVVVKYNLMFIESKARKIFAIWAKIISKKKNKTAWLVAFKYYLIIALFVAAPIILTLNAILIKPFSSRRIKKQKEYYSGIK</sequence>
<evidence type="ECO:0000313" key="3">
    <source>
        <dbReference type="Proteomes" id="UP000323632"/>
    </source>
</evidence>
<keyword evidence="1" id="KW-1133">Transmembrane helix</keyword>
<organism evidence="2 3">
    <name type="scientific">Taibaiella lutea</name>
    <dbReference type="NCBI Taxonomy" id="2608001"/>
    <lineage>
        <taxon>Bacteria</taxon>
        <taxon>Pseudomonadati</taxon>
        <taxon>Bacteroidota</taxon>
        <taxon>Chitinophagia</taxon>
        <taxon>Chitinophagales</taxon>
        <taxon>Chitinophagaceae</taxon>
        <taxon>Taibaiella</taxon>
    </lineage>
</organism>
<comment type="caution">
    <text evidence="2">The sequence shown here is derived from an EMBL/GenBank/DDBJ whole genome shotgun (WGS) entry which is preliminary data.</text>
</comment>
<keyword evidence="1" id="KW-0472">Membrane</keyword>
<name>A0A5M6CS96_9BACT</name>
<keyword evidence="1" id="KW-0812">Transmembrane</keyword>
<feature type="transmembrane region" description="Helical" evidence="1">
    <location>
        <begin position="259"/>
        <end position="280"/>
    </location>
</feature>
<protein>
    <recommendedName>
        <fullName evidence="4">Dialkylresorcinol condensing enzyme DarA</fullName>
    </recommendedName>
</protein>
<reference evidence="2 3" key="1">
    <citation type="submission" date="2019-09" db="EMBL/GenBank/DDBJ databases">
        <title>Genome sequence and assembly of Taibaiella sp.</title>
        <authorList>
            <person name="Chhetri G."/>
        </authorList>
    </citation>
    <scope>NUCLEOTIDE SEQUENCE [LARGE SCALE GENOMIC DNA]</scope>
    <source>
        <strain evidence="2 3">KVB11</strain>
    </source>
</reference>
<evidence type="ECO:0008006" key="4">
    <source>
        <dbReference type="Google" id="ProtNLM"/>
    </source>
</evidence>
<dbReference type="InterPro" id="IPR029039">
    <property type="entry name" value="Flavoprotein-like_sf"/>
</dbReference>
<dbReference type="EMBL" id="VWSH01000001">
    <property type="protein sequence ID" value="KAA5536832.1"/>
    <property type="molecule type" value="Genomic_DNA"/>
</dbReference>
<evidence type="ECO:0000313" key="2">
    <source>
        <dbReference type="EMBL" id="KAA5536832.1"/>
    </source>
</evidence>
<dbReference type="SUPFAM" id="SSF52218">
    <property type="entry name" value="Flavoproteins"/>
    <property type="match status" value="1"/>
</dbReference>